<dbReference type="AlphaFoldDB" id="B7J526"/>
<feature type="region of interest" description="Disordered" evidence="1">
    <location>
        <begin position="1"/>
        <end position="28"/>
    </location>
</feature>
<evidence type="ECO:0000313" key="3">
    <source>
        <dbReference type="EMBL" id="ACK79575.1"/>
    </source>
</evidence>
<dbReference type="EMBL" id="CP001219">
    <property type="protein sequence ID" value="ACK79575.1"/>
    <property type="molecule type" value="Genomic_DNA"/>
</dbReference>
<sequence>MGGVDTGLHSPVSRSGAAQGSTEDPAYKPSVRVTRAKFCGKSAPLIPLDFYPWFTSGGSSAA</sequence>
<dbReference type="PaxDb" id="243159-AFE_0504"/>
<protein>
    <submittedName>
        <fullName evidence="2">Uncharacterized protein</fullName>
    </submittedName>
</protein>
<proteinExistence type="predicted"/>
<evidence type="ECO:0000313" key="2">
    <source>
        <dbReference type="EMBL" id="ACK78263.1"/>
    </source>
</evidence>
<keyword evidence="4" id="KW-1185">Reference proteome</keyword>
<gene>
    <name evidence="2" type="ordered locus">AFE_0504</name>
    <name evidence="3" type="ordered locus">AFE_0830</name>
</gene>
<feature type="compositionally biased region" description="Polar residues" evidence="1">
    <location>
        <begin position="12"/>
        <end position="22"/>
    </location>
</feature>
<dbReference type="Proteomes" id="UP000001362">
    <property type="component" value="Chromosome"/>
</dbReference>
<reference evidence="2 4" key="1">
    <citation type="journal article" date="2008" name="BMC Genomics">
        <title>Acidithiobacillus ferrooxidans metabolism: from genome sequence to industrial applications.</title>
        <authorList>
            <person name="Valdes J."/>
            <person name="Pedroso I."/>
            <person name="Quatrini R."/>
            <person name="Dodson R.J."/>
            <person name="Tettelin H."/>
            <person name="Blake R.II."/>
            <person name="Eisen J.A."/>
            <person name="Holmes D.S."/>
        </authorList>
    </citation>
    <scope>NUCLEOTIDE SEQUENCE [LARGE SCALE GENOMIC DNA]</scope>
    <source>
        <strain evidence="2">ATCC 23270</strain>
        <strain evidence="4">ATCC 23270 / DSM 14882 / CIP 104768 / NCIMB 8455</strain>
    </source>
</reference>
<evidence type="ECO:0000313" key="4">
    <source>
        <dbReference type="Proteomes" id="UP000001362"/>
    </source>
</evidence>
<dbReference type="KEGG" id="afr:AFE_0504"/>
<dbReference type="EMBL" id="CP001219">
    <property type="protein sequence ID" value="ACK78263.1"/>
    <property type="molecule type" value="Genomic_DNA"/>
</dbReference>
<dbReference type="KEGG" id="afr:AFE_0830"/>
<accession>B7J526</accession>
<dbReference type="HOGENOM" id="CLU_2893577_0_0_6"/>
<evidence type="ECO:0000256" key="1">
    <source>
        <dbReference type="SAM" id="MobiDB-lite"/>
    </source>
</evidence>
<organism evidence="2 4">
    <name type="scientific">Acidithiobacillus ferrooxidans (strain ATCC 23270 / DSM 14882 / CIP 104768 / NCIMB 8455)</name>
    <name type="common">Ferrobacillus ferrooxidans (strain ATCC 23270)</name>
    <dbReference type="NCBI Taxonomy" id="243159"/>
    <lineage>
        <taxon>Bacteria</taxon>
        <taxon>Pseudomonadati</taxon>
        <taxon>Pseudomonadota</taxon>
        <taxon>Acidithiobacillia</taxon>
        <taxon>Acidithiobacillales</taxon>
        <taxon>Acidithiobacillaceae</taxon>
        <taxon>Acidithiobacillus</taxon>
    </lineage>
</organism>
<name>B7J526_ACIF2</name>